<comment type="similarity">
    <text evidence="1">Belongs to the bacterial solute-binding protein 8 family.</text>
</comment>
<feature type="chain" id="PRO_5038794930" evidence="2">
    <location>
        <begin position="26"/>
        <end position="331"/>
    </location>
</feature>
<evidence type="ECO:0000313" key="4">
    <source>
        <dbReference type="EMBL" id="SHI04140.1"/>
    </source>
</evidence>
<dbReference type="Proteomes" id="UP000184447">
    <property type="component" value="Unassembled WGS sequence"/>
</dbReference>
<organism evidence="4 5">
    <name type="scientific">Clostridium grantii DSM 8605</name>
    <dbReference type="NCBI Taxonomy" id="1121316"/>
    <lineage>
        <taxon>Bacteria</taxon>
        <taxon>Bacillati</taxon>
        <taxon>Bacillota</taxon>
        <taxon>Clostridia</taxon>
        <taxon>Eubacteriales</taxon>
        <taxon>Clostridiaceae</taxon>
        <taxon>Clostridium</taxon>
    </lineage>
</organism>
<dbReference type="InterPro" id="IPR050902">
    <property type="entry name" value="ABC_Transporter_SBP"/>
</dbReference>
<reference evidence="4 5" key="1">
    <citation type="submission" date="2016-11" db="EMBL/GenBank/DDBJ databases">
        <authorList>
            <person name="Jaros S."/>
            <person name="Januszkiewicz K."/>
            <person name="Wedrychowicz H."/>
        </authorList>
    </citation>
    <scope>NUCLEOTIDE SEQUENCE [LARGE SCALE GENOMIC DNA]</scope>
    <source>
        <strain evidence="4 5">DSM 8605</strain>
    </source>
</reference>
<proteinExistence type="inferred from homology"/>
<accession>A0A1M5XWG2</accession>
<dbReference type="PROSITE" id="PS50983">
    <property type="entry name" value="FE_B12_PBP"/>
    <property type="match status" value="1"/>
</dbReference>
<dbReference type="SUPFAM" id="SSF53807">
    <property type="entry name" value="Helical backbone' metal receptor"/>
    <property type="match status" value="1"/>
</dbReference>
<evidence type="ECO:0000256" key="2">
    <source>
        <dbReference type="SAM" id="SignalP"/>
    </source>
</evidence>
<dbReference type="InterPro" id="IPR002491">
    <property type="entry name" value="ABC_transptr_periplasmic_BD"/>
</dbReference>
<sequence length="331" mass="35989">MKNKFITLLLTGVVFVGMLTACSNAQTSQNVEEEKSVSESNTSNTSDFDTDKYIINQNEAVKIMGLESAPVSAVSIGLSSSLIALESGINIIGIPNNHHLPEEYLETVSLITNDKGDVDWNLIKELAPSVIIVDEISQTKLAAELAELNIPLYTISITTYESTFTEIGVLGSAFGSNDTAKITIENYIERIEDMLGEIKDIPEKSLAIAQLTDDGLMIYTGGTYANELLETVKIKNTAEVMNIPDTTENGGTAKIEISDLMNANPDSIAIIAKGVSEDVYNALMAEFAKEEYKNVNAVKNSSIEKVDHHQFMVRGILGINGMETAFKLAYE</sequence>
<dbReference type="STRING" id="1121316.SAMN02745207_03992"/>
<protein>
    <submittedName>
        <fullName evidence="4">ABC-type Fe3+-hydroxamate transport system, substrate-binding protein</fullName>
    </submittedName>
</protein>
<gene>
    <name evidence="4" type="ORF">SAMN02745207_03992</name>
</gene>
<evidence type="ECO:0000256" key="1">
    <source>
        <dbReference type="ARBA" id="ARBA00008814"/>
    </source>
</evidence>
<dbReference type="Gene3D" id="3.40.50.1980">
    <property type="entry name" value="Nitrogenase molybdenum iron protein domain"/>
    <property type="match status" value="2"/>
</dbReference>
<evidence type="ECO:0000259" key="3">
    <source>
        <dbReference type="PROSITE" id="PS50983"/>
    </source>
</evidence>
<feature type="domain" description="Fe/B12 periplasmic-binding" evidence="3">
    <location>
        <begin position="70"/>
        <end position="331"/>
    </location>
</feature>
<name>A0A1M5XWG2_9CLOT</name>
<dbReference type="EMBL" id="FQXM01000039">
    <property type="protein sequence ID" value="SHI04140.1"/>
    <property type="molecule type" value="Genomic_DNA"/>
</dbReference>
<dbReference type="PROSITE" id="PS51257">
    <property type="entry name" value="PROKAR_LIPOPROTEIN"/>
    <property type="match status" value="1"/>
</dbReference>
<dbReference type="RefSeq" id="WP_073340798.1">
    <property type="nucleotide sequence ID" value="NZ_FQXM01000039.1"/>
</dbReference>
<dbReference type="OrthoDB" id="66025at2"/>
<dbReference type="GO" id="GO:0071281">
    <property type="term" value="P:cellular response to iron ion"/>
    <property type="evidence" value="ECO:0007669"/>
    <property type="project" value="TreeGrafter"/>
</dbReference>
<dbReference type="Pfam" id="PF01497">
    <property type="entry name" value="Peripla_BP_2"/>
    <property type="match status" value="1"/>
</dbReference>
<dbReference type="AlphaFoldDB" id="A0A1M5XWG2"/>
<evidence type="ECO:0000313" key="5">
    <source>
        <dbReference type="Proteomes" id="UP000184447"/>
    </source>
</evidence>
<keyword evidence="5" id="KW-1185">Reference proteome</keyword>
<keyword evidence="2" id="KW-0732">Signal</keyword>
<dbReference type="PANTHER" id="PTHR30535">
    <property type="entry name" value="VITAMIN B12-BINDING PROTEIN"/>
    <property type="match status" value="1"/>
</dbReference>
<feature type="signal peptide" evidence="2">
    <location>
        <begin position="1"/>
        <end position="25"/>
    </location>
</feature>
<dbReference type="PANTHER" id="PTHR30535:SF34">
    <property type="entry name" value="MOLYBDATE-BINDING PROTEIN MOLA"/>
    <property type="match status" value="1"/>
</dbReference>